<feature type="region of interest" description="Disordered" evidence="1">
    <location>
        <begin position="632"/>
        <end position="708"/>
    </location>
</feature>
<feature type="region of interest" description="Disordered" evidence="1">
    <location>
        <begin position="316"/>
        <end position="357"/>
    </location>
</feature>
<feature type="region of interest" description="Disordered" evidence="1">
    <location>
        <begin position="421"/>
        <end position="448"/>
    </location>
</feature>
<name>A0A061H7F7_9BASI</name>
<feature type="region of interest" description="Disordered" evidence="1">
    <location>
        <begin position="1002"/>
        <end position="1060"/>
    </location>
</feature>
<feature type="region of interest" description="Disordered" evidence="1">
    <location>
        <begin position="1299"/>
        <end position="1331"/>
    </location>
</feature>
<feature type="compositionally biased region" description="Basic and acidic residues" evidence="1">
    <location>
        <begin position="634"/>
        <end position="645"/>
    </location>
</feature>
<feature type="compositionally biased region" description="Polar residues" evidence="1">
    <location>
        <begin position="174"/>
        <end position="184"/>
    </location>
</feature>
<gene>
    <name evidence="2" type="ORF">PFL1_04236</name>
</gene>
<feature type="compositionally biased region" description="Polar residues" evidence="1">
    <location>
        <begin position="1029"/>
        <end position="1042"/>
    </location>
</feature>
<feature type="compositionally biased region" description="Low complexity" evidence="1">
    <location>
        <begin position="541"/>
        <end position="552"/>
    </location>
</feature>
<evidence type="ECO:0000256" key="1">
    <source>
        <dbReference type="SAM" id="MobiDB-lite"/>
    </source>
</evidence>
<sequence>MSASRPPTGVDGLVQNASASSSSTVRDASRQHVHSFLEIDDETAAEVLCAARDHLTMTSDSSLARPPPLAPRYNALPAHSPRGLHSLPASGPSTPPELHHNGVPGHQSDGEVVSRRPTGFLPPLFRLTSDDVAIPDQPMADDRGQATDGLGPPPPPGHVPMGWSSSQTSNASSDTGTSAQTAGSGYQALGGPPQFDLRLQPPPPGYHTHDFPPTPPAIDFAGNQPSPFNEAFQRQLQLQDAYSPPPPPDHPPPPIDAGPGGVPGGAAAGGGGGRFPRWRGWLEKRALERHYARMDAAAGASTSVDANGNLLVQPPIRKKSWGTGVNDPDAVEDDLDVGSSSSDDEDGEDGWSPVDPGSLPPLHVHHYGSRFIPHLHSQPLCSVLLELPPAPPLPGVRRFRARPRQVVLVGTADGLFLFQKPVRPPRDKHQQAPRGAQSSTGSSSQEAAHARIEEAKCIHVWSGLGIYQMCVLSSNEPVSSPGPFASAARSGRGASGILLALTAPTTAVTSSYLPKPLVQLSAHAGTVFESVTTSASGGPGSSSNSSHGHGASFPDGTEGIAAANFGCAAGGGPGRAVPPGGTGSVRMWNLEALRKVLLYALDHEAPKLPMDLVGERTASKEKKNTLAAILKRTFAKEKSKGDRHAKSPGHSRRGTSDGVGTIDPLPSDLGTADSRRSSPRLTARALDDPSDRSSFRPSLDLGRETSRASFQSDSFSVESFAASSTKDDRDGASLLAKDPDLATALALALSSVPISAPTSSASAPGQSAQGSYTSLFGADAYGPAAAKHASGKGKDRDHSASATGRGVLFFTVHEAGPDTKGSGTWYLALATSKSVMVYEAVPAKRGGGRSWAWMKELYAPFAIKAVAFAPALVADSALASGSPTSSGGGAVSASMKLKVSSADAPLSASPKGAGHGGHNAKRPLSGYSSILKPYHSLASAAPSSWHRADLCVMVSFGRRSVVIRLSDSNVREFELMPLADVVAAAPGNGSLGQSHLALLPQVAGPTASPSSKEKAPRPRSIISLGLGPTASNTSSAGATRSNAGHERQRENGTQDLKSSSKHNWVGFTALQAQIRVRQHIVDAEPTHSRSRSSVPPGAESFVRSGAPPRPASYAQPLARPLPQVPGAREATAAQREKELPRPPPPQSLSFDRRASRQYLDDASRRAYEAVQAESSSSGSDDDYGPSSVPPARGYSLHDTAPNRPGASGGDAQGARGGRSSRQPLRRSSSTPDLTAGTNLVSVRMALVSRGSITQVLPLPLPVDLARPLPLAALQWSDTPNSVSGWARVLGVERARSSGPVSVDHLRSGARTAGNVGGGLSSSRPQLISRNSSSSLNKGNVLGIHVGITAVAFLPSRIEMKRVSFKTEAVVNFDLHRNAELELVPLVPLSDYQRPAGPAMSAQAEQGHPPSMPRAGHTRSRNSIFGSDSAAGGCWQAPASRSMSRPVSTVSTSTAHSTAADSSVAGYETAWDAATAEEDADARAWSDVELEYLCGNLLTVSPIDLDASAAGSEAAVFRLSGQNSEGTTSPGQVLRELAGDGGIVAYDWRGAEDYRIFCVGAQG</sequence>
<feature type="region of interest" description="Disordered" evidence="1">
    <location>
        <begin position="134"/>
        <end position="277"/>
    </location>
</feature>
<dbReference type="Proteomes" id="UP000053664">
    <property type="component" value="Unassembled WGS sequence"/>
</dbReference>
<feature type="region of interest" description="Disordered" evidence="1">
    <location>
        <begin position="57"/>
        <end position="113"/>
    </location>
</feature>
<feature type="region of interest" description="Disordered" evidence="1">
    <location>
        <begin position="1393"/>
        <end position="1422"/>
    </location>
</feature>
<dbReference type="EMBL" id="KE361635">
    <property type="protein sequence ID" value="EPQ28409.1"/>
    <property type="molecule type" value="Genomic_DNA"/>
</dbReference>
<dbReference type="GeneID" id="19318342"/>
<feature type="compositionally biased region" description="Pro residues" evidence="1">
    <location>
        <begin position="243"/>
        <end position="256"/>
    </location>
</feature>
<feature type="region of interest" description="Disordered" evidence="1">
    <location>
        <begin position="532"/>
        <end position="555"/>
    </location>
</feature>
<feature type="compositionally biased region" description="Polar residues" evidence="1">
    <location>
        <begin position="223"/>
        <end position="240"/>
    </location>
</feature>
<feature type="region of interest" description="Disordered" evidence="1">
    <location>
        <begin position="1"/>
        <end position="30"/>
    </location>
</feature>
<feature type="compositionally biased region" description="Low complexity" evidence="1">
    <location>
        <begin position="1446"/>
        <end position="1461"/>
    </location>
</feature>
<feature type="compositionally biased region" description="Acidic residues" evidence="1">
    <location>
        <begin position="329"/>
        <end position="349"/>
    </location>
</feature>
<protein>
    <submittedName>
        <fullName evidence="2">Uncharacterized protein</fullName>
    </submittedName>
</protein>
<proteinExistence type="predicted"/>
<dbReference type="KEGG" id="pfp:PFL1_04236"/>
<dbReference type="HOGENOM" id="CLU_257326_0_0_1"/>
<feature type="region of interest" description="Disordered" evidence="1">
    <location>
        <begin position="1084"/>
        <end position="1235"/>
    </location>
</feature>
<feature type="compositionally biased region" description="Basic and acidic residues" evidence="1">
    <location>
        <begin position="1150"/>
        <end position="1167"/>
    </location>
</feature>
<feature type="compositionally biased region" description="Low complexity" evidence="1">
    <location>
        <begin position="1217"/>
        <end position="1229"/>
    </location>
</feature>
<accession>A0A061H7F7</accession>
<feature type="compositionally biased region" description="Polar residues" evidence="1">
    <location>
        <begin position="1320"/>
        <end position="1331"/>
    </location>
</feature>
<organism evidence="2 3">
    <name type="scientific">Pseudozyma flocculosa PF-1</name>
    <dbReference type="NCBI Taxonomy" id="1277687"/>
    <lineage>
        <taxon>Eukaryota</taxon>
        <taxon>Fungi</taxon>
        <taxon>Dikarya</taxon>
        <taxon>Basidiomycota</taxon>
        <taxon>Ustilaginomycotina</taxon>
        <taxon>Ustilaginomycetes</taxon>
        <taxon>Ustilaginales</taxon>
        <taxon>Ustilaginaceae</taxon>
        <taxon>Pseudozyma</taxon>
    </lineage>
</organism>
<evidence type="ECO:0000313" key="2">
    <source>
        <dbReference type="EMBL" id="EPQ28409.1"/>
    </source>
</evidence>
<feature type="compositionally biased region" description="Gly residues" evidence="1">
    <location>
        <begin position="1206"/>
        <end position="1216"/>
    </location>
</feature>
<feature type="compositionally biased region" description="Gly residues" evidence="1">
    <location>
        <begin position="258"/>
        <end position="274"/>
    </location>
</feature>
<feature type="compositionally biased region" description="Basic and acidic residues" evidence="1">
    <location>
        <begin position="685"/>
        <end position="694"/>
    </location>
</feature>
<feature type="compositionally biased region" description="Basic and acidic residues" evidence="1">
    <location>
        <begin position="1043"/>
        <end position="1052"/>
    </location>
</feature>
<dbReference type="eggNOG" id="ENOG502R295">
    <property type="taxonomic scope" value="Eukaryota"/>
</dbReference>
<evidence type="ECO:0000313" key="3">
    <source>
        <dbReference type="Proteomes" id="UP000053664"/>
    </source>
</evidence>
<feature type="compositionally biased region" description="Low complexity" evidence="1">
    <location>
        <begin position="1174"/>
        <end position="1190"/>
    </location>
</feature>
<feature type="compositionally biased region" description="Polar residues" evidence="1">
    <location>
        <begin position="436"/>
        <end position="446"/>
    </location>
</feature>
<feature type="compositionally biased region" description="Low complexity" evidence="1">
    <location>
        <begin position="159"/>
        <end position="173"/>
    </location>
</feature>
<reference evidence="2 3" key="1">
    <citation type="journal article" date="2013" name="Plant Cell">
        <title>The transition from a phytopathogenic smut ancestor to an anamorphic biocontrol agent deciphered by comparative whole-genome analysis.</title>
        <authorList>
            <person name="Lefebvre F."/>
            <person name="Joly D.L."/>
            <person name="Labbe C."/>
            <person name="Teichmann B."/>
            <person name="Linning R."/>
            <person name="Belzile F."/>
            <person name="Bakkeren G."/>
            <person name="Belanger R.R."/>
        </authorList>
    </citation>
    <scope>NUCLEOTIDE SEQUENCE [LARGE SCALE GENOMIC DNA]</scope>
    <source>
        <strain evidence="2 3">PF-1</strain>
    </source>
</reference>
<feature type="region of interest" description="Disordered" evidence="1">
    <location>
        <begin position="1435"/>
        <end position="1461"/>
    </location>
</feature>
<dbReference type="OrthoDB" id="2590590at2759"/>
<dbReference type="RefSeq" id="XP_007879950.1">
    <property type="nucleotide sequence ID" value="XM_007881759.1"/>
</dbReference>